<evidence type="ECO:0000256" key="7">
    <source>
        <dbReference type="ARBA" id="ARBA00023065"/>
    </source>
</evidence>
<dbReference type="PANTHER" id="PTHR11690">
    <property type="entry name" value="AMILORIDE-SENSITIVE SODIUM CHANNEL-RELATED"/>
    <property type="match status" value="1"/>
</dbReference>
<dbReference type="Gene3D" id="2.60.470.10">
    <property type="entry name" value="Acid-sensing ion channels like domains"/>
    <property type="match status" value="1"/>
</dbReference>
<keyword evidence="6" id="KW-0915">Sodium</keyword>
<reference evidence="14" key="3">
    <citation type="submission" date="2015-06" db="UniProtKB">
        <authorList>
            <consortium name="EnsemblMetazoa"/>
        </authorList>
    </citation>
    <scope>IDENTIFICATION</scope>
</reference>
<keyword evidence="7 11" id="KW-0406">Ion transport</keyword>
<gene>
    <name evidence="13" type="ORF">CAPTEDRAFT_207658</name>
</gene>
<dbReference type="OrthoDB" id="6021021at2759"/>
<accession>R7UUK3</accession>
<evidence type="ECO:0000256" key="10">
    <source>
        <dbReference type="ARBA" id="ARBA00023303"/>
    </source>
</evidence>
<evidence type="ECO:0000256" key="8">
    <source>
        <dbReference type="ARBA" id="ARBA00023136"/>
    </source>
</evidence>
<dbReference type="InterPro" id="IPR001873">
    <property type="entry name" value="ENaC"/>
</dbReference>
<evidence type="ECO:0000256" key="3">
    <source>
        <dbReference type="ARBA" id="ARBA00022461"/>
    </source>
</evidence>
<evidence type="ECO:0000256" key="5">
    <source>
        <dbReference type="ARBA" id="ARBA00022989"/>
    </source>
</evidence>
<keyword evidence="9 11" id="KW-0739">Sodium transport</keyword>
<evidence type="ECO:0000256" key="12">
    <source>
        <dbReference type="SAM" id="Phobius"/>
    </source>
</evidence>
<feature type="transmembrane region" description="Helical" evidence="12">
    <location>
        <begin position="482"/>
        <end position="505"/>
    </location>
</feature>
<keyword evidence="2 11" id="KW-0813">Transport</keyword>
<dbReference type="EMBL" id="AMQN01006201">
    <property type="status" value="NOT_ANNOTATED_CDS"/>
    <property type="molecule type" value="Genomic_DNA"/>
</dbReference>
<comment type="subcellular location">
    <subcellularLocation>
        <location evidence="1">Membrane</location>
        <topology evidence="1">Multi-pass membrane protein</topology>
    </subcellularLocation>
</comment>
<keyword evidence="15" id="KW-1185">Reference proteome</keyword>
<keyword evidence="4 11" id="KW-0812">Transmembrane</keyword>
<sequence>MKKQDSSQELSTAQRMKESLLTFCRHTTAHGLCTVPYSSNKFSRAIWLTLFFAALAGIAYQTTGIMTAYYSYPVQEVNHMDQGPVPFPDVTVCNIEPIVMSKALELANDPSTATHEYNEKKVPLIRDLLLRNPTSIAGMASRVGTSKGYFENQPQNESRYASHSLKDLIIGCSYIHKNCVGNLEESFTYKADGTYFNCYTFSPANNPNLSDNTVGLGPESGLSLILFMDTDTADQTFPGIIDVQSNVKQSAGARVTVHNRGTLPNPLIEGFDIMPGHSTSVGVTATRIRRLSEPYTNCTDGAWLKLKPHFEYTPTSCLLLSAQEFIFKNCGCLSAELPVPDNLFGEKYCGFYDYDNNTYLEQIECEPKAYVNFYTATDAVKPNTHCRPLCDTFQYDFLLSEAYWPKERYEASFFEEYVASRPDRDSLQAYTSLVNYSTTEDSKIRRNFARVNIYMKSLETLTRSQMPSYQSSNLLSDIGGTLGLWAGISIITVCEIISFAVRLAVTLPRKENI</sequence>
<keyword evidence="8 12" id="KW-0472">Membrane</keyword>
<evidence type="ECO:0000313" key="14">
    <source>
        <dbReference type="EnsemblMetazoa" id="CapteP207658"/>
    </source>
</evidence>
<protein>
    <submittedName>
        <fullName evidence="13 14">Uncharacterized protein</fullName>
    </submittedName>
</protein>
<dbReference type="STRING" id="283909.R7UUK3"/>
<name>R7UUK3_CAPTE</name>
<dbReference type="PANTHER" id="PTHR11690:SF248">
    <property type="entry name" value="PICKPOCKET 17, ISOFORM A"/>
    <property type="match status" value="1"/>
</dbReference>
<keyword evidence="10 11" id="KW-0407">Ion channel</keyword>
<evidence type="ECO:0000313" key="13">
    <source>
        <dbReference type="EMBL" id="ELU09875.1"/>
    </source>
</evidence>
<proteinExistence type="inferred from homology"/>
<dbReference type="GO" id="GO:0005886">
    <property type="term" value="C:plasma membrane"/>
    <property type="evidence" value="ECO:0007669"/>
    <property type="project" value="TreeGrafter"/>
</dbReference>
<dbReference type="PRINTS" id="PR01078">
    <property type="entry name" value="AMINACHANNEL"/>
</dbReference>
<comment type="similarity">
    <text evidence="11">Belongs to the amiloride-sensitive sodium channel (TC 1.A.6) family.</text>
</comment>
<dbReference type="AlphaFoldDB" id="R7UUK3"/>
<evidence type="ECO:0000256" key="1">
    <source>
        <dbReference type="ARBA" id="ARBA00004141"/>
    </source>
</evidence>
<dbReference type="EnsemblMetazoa" id="CapteT207658">
    <property type="protein sequence ID" value="CapteP207658"/>
    <property type="gene ID" value="CapteG207658"/>
</dbReference>
<organism evidence="13">
    <name type="scientific">Capitella teleta</name>
    <name type="common">Polychaete worm</name>
    <dbReference type="NCBI Taxonomy" id="283909"/>
    <lineage>
        <taxon>Eukaryota</taxon>
        <taxon>Metazoa</taxon>
        <taxon>Spiralia</taxon>
        <taxon>Lophotrochozoa</taxon>
        <taxon>Annelida</taxon>
        <taxon>Polychaeta</taxon>
        <taxon>Sedentaria</taxon>
        <taxon>Scolecida</taxon>
        <taxon>Capitellidae</taxon>
        <taxon>Capitella</taxon>
    </lineage>
</organism>
<evidence type="ECO:0000256" key="4">
    <source>
        <dbReference type="ARBA" id="ARBA00022692"/>
    </source>
</evidence>
<evidence type="ECO:0000313" key="15">
    <source>
        <dbReference type="Proteomes" id="UP000014760"/>
    </source>
</evidence>
<reference evidence="13 15" key="2">
    <citation type="journal article" date="2013" name="Nature">
        <title>Insights into bilaterian evolution from three spiralian genomes.</title>
        <authorList>
            <person name="Simakov O."/>
            <person name="Marletaz F."/>
            <person name="Cho S.J."/>
            <person name="Edsinger-Gonzales E."/>
            <person name="Havlak P."/>
            <person name="Hellsten U."/>
            <person name="Kuo D.H."/>
            <person name="Larsson T."/>
            <person name="Lv J."/>
            <person name="Arendt D."/>
            <person name="Savage R."/>
            <person name="Osoegawa K."/>
            <person name="de Jong P."/>
            <person name="Grimwood J."/>
            <person name="Chapman J.A."/>
            <person name="Shapiro H."/>
            <person name="Aerts A."/>
            <person name="Otillar R.P."/>
            <person name="Terry A.Y."/>
            <person name="Boore J.L."/>
            <person name="Grigoriev I.V."/>
            <person name="Lindberg D.R."/>
            <person name="Seaver E.C."/>
            <person name="Weisblat D.A."/>
            <person name="Putnam N.H."/>
            <person name="Rokhsar D.S."/>
        </authorList>
    </citation>
    <scope>NUCLEOTIDE SEQUENCE</scope>
    <source>
        <strain evidence="13 15">I ESC-2004</strain>
    </source>
</reference>
<evidence type="ECO:0000256" key="6">
    <source>
        <dbReference type="ARBA" id="ARBA00023053"/>
    </source>
</evidence>
<reference evidence="15" key="1">
    <citation type="submission" date="2012-12" db="EMBL/GenBank/DDBJ databases">
        <authorList>
            <person name="Hellsten U."/>
            <person name="Grimwood J."/>
            <person name="Chapman J.A."/>
            <person name="Shapiro H."/>
            <person name="Aerts A."/>
            <person name="Otillar R.P."/>
            <person name="Terry A.Y."/>
            <person name="Boore J.L."/>
            <person name="Simakov O."/>
            <person name="Marletaz F."/>
            <person name="Cho S.-J."/>
            <person name="Edsinger-Gonzales E."/>
            <person name="Havlak P."/>
            <person name="Kuo D.-H."/>
            <person name="Larsson T."/>
            <person name="Lv J."/>
            <person name="Arendt D."/>
            <person name="Savage R."/>
            <person name="Osoegawa K."/>
            <person name="de Jong P."/>
            <person name="Lindberg D.R."/>
            <person name="Seaver E.C."/>
            <person name="Weisblat D.A."/>
            <person name="Putnam N.H."/>
            <person name="Grigoriev I.V."/>
            <person name="Rokhsar D.S."/>
        </authorList>
    </citation>
    <scope>NUCLEOTIDE SEQUENCE</scope>
    <source>
        <strain evidence="15">I ESC-2004</strain>
    </source>
</reference>
<evidence type="ECO:0000256" key="9">
    <source>
        <dbReference type="ARBA" id="ARBA00023201"/>
    </source>
</evidence>
<dbReference type="HOGENOM" id="CLU_020415_3_1_1"/>
<dbReference type="Proteomes" id="UP000014760">
    <property type="component" value="Unassembled WGS sequence"/>
</dbReference>
<evidence type="ECO:0000256" key="2">
    <source>
        <dbReference type="ARBA" id="ARBA00022448"/>
    </source>
</evidence>
<dbReference type="Pfam" id="PF00858">
    <property type="entry name" value="ASC"/>
    <property type="match status" value="1"/>
</dbReference>
<keyword evidence="3 11" id="KW-0894">Sodium channel</keyword>
<dbReference type="OMA" id="LQMHATG"/>
<dbReference type="EMBL" id="KB297837">
    <property type="protein sequence ID" value="ELU09875.1"/>
    <property type="molecule type" value="Genomic_DNA"/>
</dbReference>
<keyword evidence="5 12" id="KW-1133">Transmembrane helix</keyword>
<dbReference type="GO" id="GO:0015280">
    <property type="term" value="F:ligand-gated sodium channel activity"/>
    <property type="evidence" value="ECO:0007669"/>
    <property type="project" value="TreeGrafter"/>
</dbReference>
<evidence type="ECO:0000256" key="11">
    <source>
        <dbReference type="RuleBase" id="RU000679"/>
    </source>
</evidence>
<feature type="transmembrane region" description="Helical" evidence="12">
    <location>
        <begin position="46"/>
        <end position="72"/>
    </location>
</feature>